<accession>A0A9P4LR77</accession>
<keyword evidence="2" id="KW-1185">Reference proteome</keyword>
<dbReference type="AlphaFoldDB" id="A0A9P4LR77"/>
<dbReference type="Pfam" id="PF14388">
    <property type="entry name" value="DUF4419"/>
    <property type="match status" value="1"/>
</dbReference>
<organism evidence="1 2">
    <name type="scientific">Setomelanomma holmii</name>
    <dbReference type="NCBI Taxonomy" id="210430"/>
    <lineage>
        <taxon>Eukaryota</taxon>
        <taxon>Fungi</taxon>
        <taxon>Dikarya</taxon>
        <taxon>Ascomycota</taxon>
        <taxon>Pezizomycotina</taxon>
        <taxon>Dothideomycetes</taxon>
        <taxon>Pleosporomycetidae</taxon>
        <taxon>Pleosporales</taxon>
        <taxon>Pleosporineae</taxon>
        <taxon>Phaeosphaeriaceae</taxon>
        <taxon>Setomelanomma</taxon>
    </lineage>
</organism>
<gene>
    <name evidence="1" type="ORF">EK21DRAFT_85836</name>
</gene>
<dbReference type="InterPro" id="IPR025533">
    <property type="entry name" value="DUF4419"/>
</dbReference>
<evidence type="ECO:0000313" key="1">
    <source>
        <dbReference type="EMBL" id="KAF2034035.1"/>
    </source>
</evidence>
<dbReference type="OrthoDB" id="9978173at2759"/>
<evidence type="ECO:0000313" key="2">
    <source>
        <dbReference type="Proteomes" id="UP000799777"/>
    </source>
</evidence>
<reference evidence="1" key="1">
    <citation type="journal article" date="2020" name="Stud. Mycol.">
        <title>101 Dothideomycetes genomes: a test case for predicting lifestyles and emergence of pathogens.</title>
        <authorList>
            <person name="Haridas S."/>
            <person name="Albert R."/>
            <person name="Binder M."/>
            <person name="Bloem J."/>
            <person name="Labutti K."/>
            <person name="Salamov A."/>
            <person name="Andreopoulos B."/>
            <person name="Baker S."/>
            <person name="Barry K."/>
            <person name="Bills G."/>
            <person name="Bluhm B."/>
            <person name="Cannon C."/>
            <person name="Castanera R."/>
            <person name="Culley D."/>
            <person name="Daum C."/>
            <person name="Ezra D."/>
            <person name="Gonzalez J."/>
            <person name="Henrissat B."/>
            <person name="Kuo A."/>
            <person name="Liang C."/>
            <person name="Lipzen A."/>
            <person name="Lutzoni F."/>
            <person name="Magnuson J."/>
            <person name="Mondo S."/>
            <person name="Nolan M."/>
            <person name="Ohm R."/>
            <person name="Pangilinan J."/>
            <person name="Park H.-J."/>
            <person name="Ramirez L."/>
            <person name="Alfaro M."/>
            <person name="Sun H."/>
            <person name="Tritt A."/>
            <person name="Yoshinaga Y."/>
            <person name="Zwiers L.-H."/>
            <person name="Turgeon B."/>
            <person name="Goodwin S."/>
            <person name="Spatafora J."/>
            <person name="Crous P."/>
            <person name="Grigoriev I."/>
        </authorList>
    </citation>
    <scope>NUCLEOTIDE SEQUENCE</scope>
    <source>
        <strain evidence="1">CBS 110217</strain>
    </source>
</reference>
<dbReference type="PANTHER" id="PTHR31252:SF11">
    <property type="entry name" value="DUF4419 DOMAIN-CONTAINING PROTEIN"/>
    <property type="match status" value="1"/>
</dbReference>
<comment type="caution">
    <text evidence="1">The sequence shown here is derived from an EMBL/GenBank/DDBJ whole genome shotgun (WGS) entry which is preliminary data.</text>
</comment>
<protein>
    <submittedName>
        <fullName evidence="1">Uncharacterized protein</fullName>
    </submittedName>
</protein>
<dbReference type="PANTHER" id="PTHR31252">
    <property type="entry name" value="DUF4419 DOMAIN-CONTAINING PROTEIN"/>
    <property type="match status" value="1"/>
</dbReference>
<dbReference type="Proteomes" id="UP000799777">
    <property type="component" value="Unassembled WGS sequence"/>
</dbReference>
<dbReference type="EMBL" id="ML978163">
    <property type="protein sequence ID" value="KAF2034035.1"/>
    <property type="molecule type" value="Genomic_DNA"/>
</dbReference>
<sequence length="205" mass="23013">MATMKDYFKFKMVARCRFPSVTLLGEASDWQMILERLEKFAQYGEEPVASSKLLAAVVNRFTATFYLPESPEMKDFWMRAFYSIGRPGSGREGPPYNGWLTAFMFWDSHGNHQESVWTVDANNLPPLELDGVFFPLIPWARNGVPSGVLKVPVLVDALDLGLHFQTTLVAGSMGVTVKNGPQGEVDAMVQPCSGWWMLEDSREPL</sequence>
<name>A0A9P4LR77_9PLEO</name>
<proteinExistence type="predicted"/>